<evidence type="ECO:0000256" key="2">
    <source>
        <dbReference type="SAM" id="MobiDB-lite"/>
    </source>
</evidence>
<dbReference type="Pfam" id="PF23338">
    <property type="entry name" value="PTHB1_hp"/>
    <property type="match status" value="1"/>
</dbReference>
<dbReference type="Proteomes" id="UP000887575">
    <property type="component" value="Unassembled WGS sequence"/>
</dbReference>
<dbReference type="InterPro" id="IPR028073">
    <property type="entry name" value="PHTB1_N_dom"/>
</dbReference>
<feature type="coiled-coil region" evidence="1">
    <location>
        <begin position="589"/>
        <end position="616"/>
    </location>
</feature>
<name>A0AAF3FEW6_9BILA</name>
<feature type="domain" description="PTHB1 hairpin" evidence="5">
    <location>
        <begin position="576"/>
        <end position="678"/>
    </location>
</feature>
<evidence type="ECO:0000313" key="6">
    <source>
        <dbReference type="Proteomes" id="UP000887575"/>
    </source>
</evidence>
<dbReference type="AlphaFoldDB" id="A0AAF3FEW6"/>
<evidence type="ECO:0000259" key="4">
    <source>
        <dbReference type="Pfam" id="PF23337"/>
    </source>
</evidence>
<accession>A0AAF3FEW6</accession>
<feature type="domain" description="PTHB1 N-terminal" evidence="3">
    <location>
        <begin position="1"/>
        <end position="332"/>
    </location>
</feature>
<feature type="region of interest" description="Disordered" evidence="2">
    <location>
        <begin position="729"/>
        <end position="780"/>
    </location>
</feature>
<dbReference type="GO" id="GO:0034464">
    <property type="term" value="C:BBSome"/>
    <property type="evidence" value="ECO:0007669"/>
    <property type="project" value="InterPro"/>
</dbReference>
<dbReference type="InterPro" id="IPR055363">
    <property type="entry name" value="PTHB1_hp_dom"/>
</dbReference>
<sequence>MSLFKLNEWYSNIFPTATSIATGELTKGRDQLCVGTEEGLIIVVDPGGNRGRGEESVLVQHHLNLPIIQLAIGEFVSAIDTKLLAVLCPHHLLLFRLVQSTSDGATTKLEEVYTHALTEASYNMCAVPGRNPQLFVQGVSCSLTLFQGEECVFQRAPIPALHPGPLVYCKASESLLITNAGRINSVKFSLLASVSNTGKKITFDWSLNVGDMALDMVVAEWPAVQPSIIVLCRRIVFCLTSGGNVRYTIHLEAIGLSLLVYNTLNSSKVHMCIATSINTVLLYSDNDLIWNFQMRFPPVQMKLGNFSEPYQNLLSFLSSDGRVVTGYLGTEPSLYRLPLPPTRFVDFEEKNRHLSAMEKALNSNSSTKNENQASLQLRAEWDSLDRPSRAYNVPSDVPSLTLRLSSEDGNFANGHYQVNVRSSFQIQQNHFVLTADEFPLSIILFINPIHPPTSLNVHITVHHTRTQLSGIISQELPLELLFRACGAERNANYKITIDADRAPLSLPQIFPEMNSENPVSLGLQVYGSDAIVSVFTANKSNRYRIQSDHAGLLLVVAKTLADRIRNLQPNVHLTAPIPLEYLIPKFEEYLEFEEKYAEERKEIERKTKEMRAINALIVTKTRSAKQEPTAHIDMLFNASHEKLISMLDAHMISQDKLRSLKVLISSLLGLLGFLLALNGVDTQISAYIFADTNQGVKERLAWASNSYDNDVGRMLNALCHNTAKQLSNITEEEEDEEDYNEKENEKNEAKKSEESEFALGSHQVATSAQPPIIFHTQDDE</sequence>
<proteinExistence type="predicted"/>
<dbReference type="Pfam" id="PF14727">
    <property type="entry name" value="PHTB1_N"/>
    <property type="match status" value="1"/>
</dbReference>
<evidence type="ECO:0000313" key="7">
    <source>
        <dbReference type="WBParaSite" id="MBELARI_LOCUS5411"/>
    </source>
</evidence>
<dbReference type="GO" id="GO:0060271">
    <property type="term" value="P:cilium assembly"/>
    <property type="evidence" value="ECO:0007669"/>
    <property type="project" value="TreeGrafter"/>
</dbReference>
<dbReference type="Pfam" id="PF23337">
    <property type="entry name" value="PTHB1_pf"/>
    <property type="match status" value="1"/>
</dbReference>
<evidence type="ECO:0000256" key="1">
    <source>
        <dbReference type="SAM" id="Coils"/>
    </source>
</evidence>
<feature type="domain" description="PTHB1 platform" evidence="4">
    <location>
        <begin position="477"/>
        <end position="566"/>
    </location>
</feature>
<dbReference type="GO" id="GO:0016020">
    <property type="term" value="C:membrane"/>
    <property type="evidence" value="ECO:0007669"/>
    <property type="project" value="TreeGrafter"/>
</dbReference>
<evidence type="ECO:0000259" key="3">
    <source>
        <dbReference type="Pfam" id="PF14727"/>
    </source>
</evidence>
<dbReference type="WBParaSite" id="MBELARI_LOCUS5411">
    <property type="protein sequence ID" value="MBELARI_LOCUS5411"/>
    <property type="gene ID" value="MBELARI_LOCUS5411"/>
</dbReference>
<protein>
    <submittedName>
        <fullName evidence="7">Protein PTHB1</fullName>
    </submittedName>
</protein>
<organism evidence="6 7">
    <name type="scientific">Mesorhabditis belari</name>
    <dbReference type="NCBI Taxonomy" id="2138241"/>
    <lineage>
        <taxon>Eukaryota</taxon>
        <taxon>Metazoa</taxon>
        <taxon>Ecdysozoa</taxon>
        <taxon>Nematoda</taxon>
        <taxon>Chromadorea</taxon>
        <taxon>Rhabditida</taxon>
        <taxon>Rhabditina</taxon>
        <taxon>Rhabditomorpha</taxon>
        <taxon>Rhabditoidea</taxon>
        <taxon>Rhabditidae</taxon>
        <taxon>Mesorhabditinae</taxon>
        <taxon>Mesorhabditis</taxon>
    </lineage>
</organism>
<feature type="compositionally biased region" description="Basic and acidic residues" evidence="2">
    <location>
        <begin position="741"/>
        <end position="754"/>
    </location>
</feature>
<feature type="compositionally biased region" description="Acidic residues" evidence="2">
    <location>
        <begin position="730"/>
        <end position="740"/>
    </location>
</feature>
<evidence type="ECO:0000259" key="5">
    <source>
        <dbReference type="Pfam" id="PF23338"/>
    </source>
</evidence>
<dbReference type="PANTHER" id="PTHR20991">
    <property type="entry name" value="PARATHYROID HORMONE-RESPONSIVE B1 GENE"/>
    <property type="match status" value="1"/>
</dbReference>
<keyword evidence="6" id="KW-1185">Reference proteome</keyword>
<keyword evidence="1" id="KW-0175">Coiled coil</keyword>
<dbReference type="InterPro" id="IPR026511">
    <property type="entry name" value="PTHB1"/>
</dbReference>
<dbReference type="PANTHER" id="PTHR20991:SF0">
    <property type="entry name" value="PROTEIN PTHB1"/>
    <property type="match status" value="1"/>
</dbReference>
<reference evidence="7" key="1">
    <citation type="submission" date="2024-02" db="UniProtKB">
        <authorList>
            <consortium name="WormBaseParasite"/>
        </authorList>
    </citation>
    <scope>IDENTIFICATION</scope>
</reference>
<dbReference type="InterPro" id="IPR055362">
    <property type="entry name" value="PTHB1_pf_dom"/>
</dbReference>